<gene>
    <name evidence="1" type="ORF">HNP46_006721</name>
</gene>
<accession>A0A7W7P5Z4</accession>
<organism evidence="1 2">
    <name type="scientific">Pseudomonas nitroreducens</name>
    <dbReference type="NCBI Taxonomy" id="46680"/>
    <lineage>
        <taxon>Bacteria</taxon>
        <taxon>Pseudomonadati</taxon>
        <taxon>Pseudomonadota</taxon>
        <taxon>Gammaproteobacteria</taxon>
        <taxon>Pseudomonadales</taxon>
        <taxon>Pseudomonadaceae</taxon>
        <taxon>Pseudomonas</taxon>
    </lineage>
</organism>
<name>A0A7W7P5Z4_PSENT</name>
<evidence type="ECO:0000313" key="2">
    <source>
        <dbReference type="Proteomes" id="UP000566995"/>
    </source>
</evidence>
<reference evidence="1 2" key="1">
    <citation type="submission" date="2020-08" db="EMBL/GenBank/DDBJ databases">
        <title>Functional genomics of gut bacteria from endangered species of beetles.</title>
        <authorList>
            <person name="Carlos-Shanley C."/>
        </authorList>
    </citation>
    <scope>NUCLEOTIDE SEQUENCE [LARGE SCALE GENOMIC DNA]</scope>
    <source>
        <strain evidence="1 2">S00179</strain>
    </source>
</reference>
<proteinExistence type="predicted"/>
<dbReference type="Proteomes" id="UP000566995">
    <property type="component" value="Unassembled WGS sequence"/>
</dbReference>
<comment type="caution">
    <text evidence="1">The sequence shown here is derived from an EMBL/GenBank/DDBJ whole genome shotgun (WGS) entry which is preliminary data.</text>
</comment>
<protein>
    <submittedName>
        <fullName evidence="1">Uncharacterized protein</fullName>
    </submittedName>
</protein>
<sequence>MSLALSTVPERKSTAPWVASSCCWRVLCSSPRW</sequence>
<evidence type="ECO:0000313" key="1">
    <source>
        <dbReference type="EMBL" id="MBB4867802.1"/>
    </source>
</evidence>
<dbReference type="AlphaFoldDB" id="A0A7W7P5Z4"/>
<dbReference type="EMBL" id="JACHLI010000048">
    <property type="protein sequence ID" value="MBB4867802.1"/>
    <property type="molecule type" value="Genomic_DNA"/>
</dbReference>